<dbReference type="InterPro" id="IPR008775">
    <property type="entry name" value="Phytyl_CoA_dOase-like"/>
</dbReference>
<dbReference type="GeneID" id="8246033"/>
<dbReference type="OrthoDB" id="2328924at2759"/>
<name>C1EBK1_MICCC</name>
<sequence length="553" mass="60179">MATPPTLAAAPAAPSAAAADLIPDADDYDAQLDVVRSLKSAGASPARVKSAAMKLAQLKRATWVPSGTASRRKKRRAAIEAAKEGLDPREVERMEAARDAAAVAEYPAMDPPPMDADGFVVSFPPPRVSFSSSSSTTTTTAREDDTAAREDDAAALAFFRRYGFVVYRDVLTREECAATRAEIWDYLERVQFPPAPGASRALSRHDVTTWDLMDNRDTYGLAPEPSVFTRQCVRNRQNPRVIACLAKVLTREDDSVCGHHDGDPSPTAAHRHGGDAAPLREEALREVIVSQDRWCVYRPTVNVRTRRDAIDGTDGGDGTAGDTAGDTAGASLTDDAFCLLDKPQWRTRPNVHLDLHPWNFAAPADVLPTEHLTFDELRDFSRETNAVSSATGPHCQGVVALMDNRTEDGGTVLVPGFHAVFDRWRDALGDPTRYADAHEDWDKNRLVWRGAGAGSFKFGSNDGVHRLKVRVPMREGSFLIWDQRVAHGSAPNASDRPRMAQFVKGFMRRGAGAARLARRGARIKVELARAGTSEEVSALGWRVFGLDAVGTAE</sequence>
<dbReference type="AlphaFoldDB" id="C1EBK1"/>
<organism evidence="2 3">
    <name type="scientific">Micromonas commoda (strain RCC299 / NOUM17 / CCMP2709)</name>
    <name type="common">Picoplanktonic green alga</name>
    <dbReference type="NCBI Taxonomy" id="296587"/>
    <lineage>
        <taxon>Eukaryota</taxon>
        <taxon>Viridiplantae</taxon>
        <taxon>Chlorophyta</taxon>
        <taxon>Mamiellophyceae</taxon>
        <taxon>Mamiellales</taxon>
        <taxon>Mamiellaceae</taxon>
        <taxon>Micromonas</taxon>
    </lineage>
</organism>
<dbReference type="Pfam" id="PF05721">
    <property type="entry name" value="PhyH"/>
    <property type="match status" value="1"/>
</dbReference>
<feature type="region of interest" description="Disordered" evidence="1">
    <location>
        <begin position="308"/>
        <end position="327"/>
    </location>
</feature>
<proteinExistence type="predicted"/>
<feature type="region of interest" description="Disordered" evidence="1">
    <location>
        <begin position="255"/>
        <end position="274"/>
    </location>
</feature>
<dbReference type="RefSeq" id="XP_002504480.1">
    <property type="nucleotide sequence ID" value="XM_002504434.1"/>
</dbReference>
<gene>
    <name evidence="2" type="primary">CUP201</name>
    <name evidence="2" type="ORF">MICPUN_107384</name>
</gene>
<dbReference type="InParanoid" id="C1EBK1"/>
<dbReference type="PANTHER" id="PTHR31630:SF6">
    <property type="entry name" value="PHYTANOYL-COA DIOXYGENASE-RELATED"/>
    <property type="match status" value="1"/>
</dbReference>
<dbReference type="Proteomes" id="UP000002009">
    <property type="component" value="Chromosome 9"/>
</dbReference>
<evidence type="ECO:0000313" key="3">
    <source>
        <dbReference type="Proteomes" id="UP000002009"/>
    </source>
</evidence>
<accession>C1EBK1</accession>
<keyword evidence="3" id="KW-1185">Reference proteome</keyword>
<protein>
    <submittedName>
        <fullName evidence="2">Uncharacterized protein</fullName>
    </submittedName>
</protein>
<dbReference type="Gene3D" id="2.60.120.620">
    <property type="entry name" value="q2cbj1_9rhob like domain"/>
    <property type="match status" value="1"/>
</dbReference>
<dbReference type="eggNOG" id="ENOG502S5Q1">
    <property type="taxonomic scope" value="Eukaryota"/>
</dbReference>
<dbReference type="EMBL" id="CP001329">
    <property type="protein sequence ID" value="ACO65738.1"/>
    <property type="molecule type" value="Genomic_DNA"/>
</dbReference>
<reference evidence="2 3" key="1">
    <citation type="journal article" date="2009" name="Science">
        <title>Green evolution and dynamic adaptations revealed by genomes of the marine picoeukaryotes Micromonas.</title>
        <authorList>
            <person name="Worden A.Z."/>
            <person name="Lee J.H."/>
            <person name="Mock T."/>
            <person name="Rouze P."/>
            <person name="Simmons M.P."/>
            <person name="Aerts A.L."/>
            <person name="Allen A.E."/>
            <person name="Cuvelier M.L."/>
            <person name="Derelle E."/>
            <person name="Everett M.V."/>
            <person name="Foulon E."/>
            <person name="Grimwood J."/>
            <person name="Gundlach H."/>
            <person name="Henrissat B."/>
            <person name="Napoli C."/>
            <person name="McDonald S.M."/>
            <person name="Parker M.S."/>
            <person name="Rombauts S."/>
            <person name="Salamov A."/>
            <person name="Von Dassow P."/>
            <person name="Badger J.H."/>
            <person name="Coutinho P.M."/>
            <person name="Demir E."/>
            <person name="Dubchak I."/>
            <person name="Gentemann C."/>
            <person name="Eikrem W."/>
            <person name="Gready J.E."/>
            <person name="John U."/>
            <person name="Lanier W."/>
            <person name="Lindquist E.A."/>
            <person name="Lucas S."/>
            <person name="Mayer K.F."/>
            <person name="Moreau H."/>
            <person name="Not F."/>
            <person name="Otillar R."/>
            <person name="Panaud O."/>
            <person name="Pangilinan J."/>
            <person name="Paulsen I."/>
            <person name="Piegu B."/>
            <person name="Poliakov A."/>
            <person name="Robbens S."/>
            <person name="Schmutz J."/>
            <person name="Toulza E."/>
            <person name="Wyss T."/>
            <person name="Zelensky A."/>
            <person name="Zhou K."/>
            <person name="Armbrust E.V."/>
            <person name="Bhattacharya D."/>
            <person name="Goodenough U.W."/>
            <person name="Van de Peer Y."/>
            <person name="Grigoriev I.V."/>
        </authorList>
    </citation>
    <scope>NUCLEOTIDE SEQUENCE [LARGE SCALE GENOMIC DNA]</scope>
    <source>
        <strain evidence="3">RCC299 / NOUM17</strain>
    </source>
</reference>
<dbReference type="KEGG" id="mis:MICPUN_107384"/>
<evidence type="ECO:0000256" key="1">
    <source>
        <dbReference type="SAM" id="MobiDB-lite"/>
    </source>
</evidence>
<dbReference type="PANTHER" id="PTHR31630">
    <property type="entry name" value="PHYTANOYL-COA DIOXYGENASE-RELATED-RELATED"/>
    <property type="match status" value="1"/>
</dbReference>
<dbReference type="SUPFAM" id="SSF51197">
    <property type="entry name" value="Clavaminate synthase-like"/>
    <property type="match status" value="1"/>
</dbReference>
<evidence type="ECO:0000313" key="2">
    <source>
        <dbReference type="EMBL" id="ACO65738.1"/>
    </source>
</evidence>